<keyword evidence="2" id="KW-0812">Transmembrane</keyword>
<dbReference type="Proteomes" id="UP000008635">
    <property type="component" value="Chromosome"/>
</dbReference>
<name>E8UBA6_DEIML</name>
<feature type="transmembrane region" description="Helical" evidence="2">
    <location>
        <begin position="245"/>
        <end position="263"/>
    </location>
</feature>
<keyword evidence="2" id="KW-1133">Transmembrane helix</keyword>
<organism evidence="3 4">
    <name type="scientific">Deinococcus maricopensis (strain DSM 21211 / LMG 22137 / NRRL B-23946 / LB-34)</name>
    <dbReference type="NCBI Taxonomy" id="709986"/>
    <lineage>
        <taxon>Bacteria</taxon>
        <taxon>Thermotogati</taxon>
        <taxon>Deinococcota</taxon>
        <taxon>Deinococci</taxon>
        <taxon>Deinococcales</taxon>
        <taxon>Deinococcaceae</taxon>
        <taxon>Deinococcus</taxon>
    </lineage>
</organism>
<dbReference type="AlphaFoldDB" id="E8UBA6"/>
<accession>E8UBA6</accession>
<dbReference type="SUPFAM" id="SSF48452">
    <property type="entry name" value="TPR-like"/>
    <property type="match status" value="1"/>
</dbReference>
<reference evidence="4" key="2">
    <citation type="submission" date="2011-01" db="EMBL/GenBank/DDBJ databases">
        <title>The complete genome of Deinococcus maricopensis DSM 21211.</title>
        <authorList>
            <consortium name="US DOE Joint Genome Institute (JGI-PGF)"/>
            <person name="Lucas S."/>
            <person name="Copeland A."/>
            <person name="Lapidus A."/>
            <person name="Goodwin L."/>
            <person name="Pitluck S."/>
            <person name="Kyrpides N."/>
            <person name="Mavromatis K."/>
            <person name="Pagani I."/>
            <person name="Ivanova N."/>
            <person name="Ovchinnikova G."/>
            <person name="Zeytun A."/>
            <person name="Detter J.C."/>
            <person name="Han C."/>
            <person name="Land M."/>
            <person name="Hauser L."/>
            <person name="Markowitz V."/>
            <person name="Cheng J.-F."/>
            <person name="Hugenholtz P."/>
            <person name="Woyke T."/>
            <person name="Wu D."/>
            <person name="Pukall R."/>
            <person name="Gehrich-Schroeter G."/>
            <person name="Brambilla E."/>
            <person name="Klenk H.-P."/>
            <person name="Eisen J.A."/>
        </authorList>
    </citation>
    <scope>NUCLEOTIDE SEQUENCE [LARGE SCALE GENOMIC DNA]</scope>
    <source>
        <strain evidence="4">DSM 21211 / LMG 22137 / NRRL B-23946 / LB-34</strain>
    </source>
</reference>
<evidence type="ECO:0000256" key="1">
    <source>
        <dbReference type="PROSITE-ProRule" id="PRU00339"/>
    </source>
</evidence>
<reference evidence="3 4" key="1">
    <citation type="journal article" date="2011" name="Stand. Genomic Sci.">
        <title>Complete genome sequence of Deinococcus maricopensis type strain (LB-34).</title>
        <authorList>
            <person name="Pukall R."/>
            <person name="Zeytun A."/>
            <person name="Lucas S."/>
            <person name="Lapidus A."/>
            <person name="Hammon N."/>
            <person name="Deshpande S."/>
            <person name="Nolan M."/>
            <person name="Cheng J.F."/>
            <person name="Pitluck S."/>
            <person name="Liolios K."/>
            <person name="Pagani I."/>
            <person name="Mikhailova N."/>
            <person name="Ivanova N."/>
            <person name="Mavromatis K."/>
            <person name="Pati A."/>
            <person name="Tapia R."/>
            <person name="Han C."/>
            <person name="Goodwin L."/>
            <person name="Chen A."/>
            <person name="Palaniappan K."/>
            <person name="Land M."/>
            <person name="Hauser L."/>
            <person name="Chang Y.J."/>
            <person name="Jeffries C.D."/>
            <person name="Brambilla E.M."/>
            <person name="Rohde M."/>
            <person name="Goker M."/>
            <person name="Detter J.C."/>
            <person name="Woyke T."/>
            <person name="Bristow J."/>
            <person name="Eisen J.A."/>
            <person name="Markowitz V."/>
            <person name="Hugenholtz P."/>
            <person name="Kyrpides N.C."/>
            <person name="Klenk H.P."/>
        </authorList>
    </citation>
    <scope>NUCLEOTIDE SEQUENCE [LARGE SCALE GENOMIC DNA]</scope>
    <source>
        <strain evidence="4">DSM 21211 / LMG 22137 / NRRL B-23946 / LB-34</strain>
    </source>
</reference>
<dbReference type="InterPro" id="IPR011990">
    <property type="entry name" value="TPR-like_helical_dom_sf"/>
</dbReference>
<dbReference type="InterPro" id="IPR037919">
    <property type="entry name" value="OGT"/>
</dbReference>
<dbReference type="PANTHER" id="PTHR44366:SF1">
    <property type="entry name" value="UDP-N-ACETYLGLUCOSAMINE--PEPTIDE N-ACETYLGLUCOSAMINYLTRANSFERASE 110 KDA SUBUNIT"/>
    <property type="match status" value="1"/>
</dbReference>
<protein>
    <submittedName>
        <fullName evidence="3">Tetratricopeptide TPR_2 repeat-containing protein</fullName>
    </submittedName>
</protein>
<dbReference type="SMART" id="SM00028">
    <property type="entry name" value="TPR"/>
    <property type="match status" value="3"/>
</dbReference>
<evidence type="ECO:0000256" key="2">
    <source>
        <dbReference type="SAM" id="Phobius"/>
    </source>
</evidence>
<keyword evidence="1" id="KW-0802">TPR repeat</keyword>
<gene>
    <name evidence="3" type="ordered locus">Deima_2715</name>
</gene>
<evidence type="ECO:0000313" key="3">
    <source>
        <dbReference type="EMBL" id="ADV68345.1"/>
    </source>
</evidence>
<sequence>MSTPDAWTAPLSTRDAPRAHALALQAGADAALTAALDDLVALQEAVRARAYLQAHAHLTRYRADLDDTSDAPTLWAHADPDALHAAVTALQDVDGARITDPADLEARLAPALENPWTRAEALNVQGVLYALGGDVTDARAAFQAALDLDARHYRALTNLGNLDLEAGAYADAERQYRAALALHKDYPGAHHNLAVALRKQKRMGESLRSFKTGQRLAGRQERERTRVEMQAQSGKLSGALPRNRLVWIAGAAVVGVLLLRNLLGG</sequence>
<dbReference type="GO" id="GO:0006493">
    <property type="term" value="P:protein O-linked glycosylation"/>
    <property type="evidence" value="ECO:0007669"/>
    <property type="project" value="InterPro"/>
</dbReference>
<dbReference type="STRING" id="709986.Deima_2715"/>
<dbReference type="eggNOG" id="COG0457">
    <property type="taxonomic scope" value="Bacteria"/>
</dbReference>
<dbReference type="KEGG" id="dmr:Deima_2715"/>
<dbReference type="PANTHER" id="PTHR44366">
    <property type="entry name" value="UDP-N-ACETYLGLUCOSAMINE--PEPTIDE N-ACETYLGLUCOSAMINYLTRANSFERASE 110 KDA SUBUNIT"/>
    <property type="match status" value="1"/>
</dbReference>
<dbReference type="Gene3D" id="1.25.40.10">
    <property type="entry name" value="Tetratricopeptide repeat domain"/>
    <property type="match status" value="1"/>
</dbReference>
<dbReference type="HOGENOM" id="CLU_070762_0_0_0"/>
<dbReference type="GO" id="GO:0097363">
    <property type="term" value="F:protein O-acetylglucosaminyltransferase activity"/>
    <property type="evidence" value="ECO:0007669"/>
    <property type="project" value="TreeGrafter"/>
</dbReference>
<proteinExistence type="predicted"/>
<dbReference type="InterPro" id="IPR019734">
    <property type="entry name" value="TPR_rpt"/>
</dbReference>
<keyword evidence="4" id="KW-1185">Reference proteome</keyword>
<keyword evidence="2" id="KW-0472">Membrane</keyword>
<dbReference type="OrthoDB" id="68176at2"/>
<dbReference type="PROSITE" id="PS50005">
    <property type="entry name" value="TPR"/>
    <property type="match status" value="2"/>
</dbReference>
<dbReference type="EMBL" id="CP002454">
    <property type="protein sequence ID" value="ADV68345.1"/>
    <property type="molecule type" value="Genomic_DNA"/>
</dbReference>
<dbReference type="RefSeq" id="WP_013557849.1">
    <property type="nucleotide sequence ID" value="NC_014958.1"/>
</dbReference>
<evidence type="ECO:0000313" key="4">
    <source>
        <dbReference type="Proteomes" id="UP000008635"/>
    </source>
</evidence>
<feature type="repeat" description="TPR" evidence="1">
    <location>
        <begin position="119"/>
        <end position="152"/>
    </location>
</feature>
<feature type="repeat" description="TPR" evidence="1">
    <location>
        <begin position="153"/>
        <end position="186"/>
    </location>
</feature>